<dbReference type="GO" id="GO:0005829">
    <property type="term" value="C:cytosol"/>
    <property type="evidence" value="ECO:0007669"/>
    <property type="project" value="TreeGrafter"/>
</dbReference>
<comment type="caution">
    <text evidence="8">The sequence shown here is derived from an EMBL/GenBank/DDBJ whole genome shotgun (WGS) entry which is preliminary data.</text>
</comment>
<evidence type="ECO:0000256" key="3">
    <source>
        <dbReference type="ARBA" id="ARBA00012098"/>
    </source>
</evidence>
<comment type="similarity">
    <text evidence="7">Belongs to the dTDP-4-dehydrorhamnose 3,5-epimerase family.</text>
</comment>
<dbReference type="SUPFAM" id="SSF51182">
    <property type="entry name" value="RmlC-like cupins"/>
    <property type="match status" value="1"/>
</dbReference>
<dbReference type="Proteomes" id="UP000057737">
    <property type="component" value="Unassembled WGS sequence"/>
</dbReference>
<evidence type="ECO:0000256" key="5">
    <source>
        <dbReference type="PIRSR" id="PIRSR600888-1"/>
    </source>
</evidence>
<accession>A0A120FIL1</accession>
<dbReference type="OrthoDB" id="9800680at2"/>
<dbReference type="PANTHER" id="PTHR21047:SF2">
    <property type="entry name" value="THYMIDINE DIPHOSPHO-4-KETO-RHAMNOSE 3,5-EPIMERASE"/>
    <property type="match status" value="1"/>
</dbReference>
<dbReference type="GO" id="GO:0019305">
    <property type="term" value="P:dTDP-rhamnose biosynthetic process"/>
    <property type="evidence" value="ECO:0007669"/>
    <property type="project" value="UniProtKB-UniRule"/>
</dbReference>
<evidence type="ECO:0000256" key="2">
    <source>
        <dbReference type="ARBA" id="ARBA00001997"/>
    </source>
</evidence>
<feature type="active site" description="Proton acceptor" evidence="5">
    <location>
        <position position="62"/>
    </location>
</feature>
<dbReference type="Pfam" id="PF00908">
    <property type="entry name" value="dTDP_sugar_isom"/>
    <property type="match status" value="1"/>
</dbReference>
<keyword evidence="7" id="KW-0413">Isomerase</keyword>
<dbReference type="GO" id="GO:0000271">
    <property type="term" value="P:polysaccharide biosynthetic process"/>
    <property type="evidence" value="ECO:0007669"/>
    <property type="project" value="TreeGrafter"/>
</dbReference>
<organism evidence="8 9">
    <name type="scientific">Bradyrhizobium macuxiense</name>
    <dbReference type="NCBI Taxonomy" id="1755647"/>
    <lineage>
        <taxon>Bacteria</taxon>
        <taxon>Pseudomonadati</taxon>
        <taxon>Pseudomonadota</taxon>
        <taxon>Alphaproteobacteria</taxon>
        <taxon>Hyphomicrobiales</taxon>
        <taxon>Nitrobacteraceae</taxon>
        <taxon>Bradyrhizobium</taxon>
    </lineage>
</organism>
<evidence type="ECO:0000256" key="4">
    <source>
        <dbReference type="ARBA" id="ARBA00019595"/>
    </source>
</evidence>
<gene>
    <name evidence="8" type="ORF">AS156_19805</name>
</gene>
<comment type="catalytic activity">
    <reaction evidence="1 7">
        <text>dTDP-4-dehydro-6-deoxy-alpha-D-glucose = dTDP-4-dehydro-beta-L-rhamnose</text>
        <dbReference type="Rhea" id="RHEA:16969"/>
        <dbReference type="ChEBI" id="CHEBI:57649"/>
        <dbReference type="ChEBI" id="CHEBI:62830"/>
        <dbReference type="EC" id="5.1.3.13"/>
    </reaction>
</comment>
<dbReference type="RefSeq" id="WP_066513751.1">
    <property type="nucleotide sequence ID" value="NZ_LNCU01000113.1"/>
</dbReference>
<dbReference type="InterPro" id="IPR014710">
    <property type="entry name" value="RmlC-like_jellyroll"/>
</dbReference>
<dbReference type="PANTHER" id="PTHR21047">
    <property type="entry name" value="DTDP-6-DEOXY-D-GLUCOSE-3,5 EPIMERASE"/>
    <property type="match status" value="1"/>
</dbReference>
<dbReference type="Gene3D" id="2.60.120.10">
    <property type="entry name" value="Jelly Rolls"/>
    <property type="match status" value="1"/>
</dbReference>
<dbReference type="NCBIfam" id="TIGR01221">
    <property type="entry name" value="rmlC"/>
    <property type="match status" value="1"/>
</dbReference>
<evidence type="ECO:0000256" key="7">
    <source>
        <dbReference type="RuleBase" id="RU364069"/>
    </source>
</evidence>
<evidence type="ECO:0000313" key="8">
    <source>
        <dbReference type="EMBL" id="KWV47691.1"/>
    </source>
</evidence>
<name>A0A120FIL1_9BRAD</name>
<proteinExistence type="inferred from homology"/>
<dbReference type="CDD" id="cd00438">
    <property type="entry name" value="cupin_RmlC"/>
    <property type="match status" value="1"/>
</dbReference>
<dbReference type="AlphaFoldDB" id="A0A120FIL1"/>
<dbReference type="UniPathway" id="UPA00124"/>
<evidence type="ECO:0000256" key="1">
    <source>
        <dbReference type="ARBA" id="ARBA00001298"/>
    </source>
</evidence>
<evidence type="ECO:0000256" key="6">
    <source>
        <dbReference type="PIRSR" id="PIRSR600888-3"/>
    </source>
</evidence>
<reference evidence="8 9" key="1">
    <citation type="submission" date="2015-11" db="EMBL/GenBank/DDBJ databases">
        <title>Draft Genome Sequence of the Strain BR 10303 (Bradyrhizobium sp.) isolated from nodules of Centrolobium paraense.</title>
        <authorList>
            <person name="Zelli J.E."/>
            <person name="Simoes-Araujo J.L."/>
            <person name="Barauna A.C."/>
            <person name="Silva K."/>
        </authorList>
    </citation>
    <scope>NUCLEOTIDE SEQUENCE [LARGE SCALE GENOMIC DNA]</scope>
    <source>
        <strain evidence="8 9">BR 10303</strain>
    </source>
</reference>
<dbReference type="GO" id="GO:0008830">
    <property type="term" value="F:dTDP-4-dehydrorhamnose 3,5-epimerase activity"/>
    <property type="evidence" value="ECO:0007669"/>
    <property type="project" value="UniProtKB-UniRule"/>
</dbReference>
<dbReference type="InterPro" id="IPR000888">
    <property type="entry name" value="RmlC-like"/>
</dbReference>
<comment type="subunit">
    <text evidence="7">Homodimer.</text>
</comment>
<comment type="function">
    <text evidence="2 7">Catalyzes the epimerization of the C3' and C5'positions of dTDP-6-deoxy-D-xylo-4-hexulose, forming dTDP-6-deoxy-L-lyxo-4-hexulose.</text>
</comment>
<dbReference type="EMBL" id="LNCU01000113">
    <property type="protein sequence ID" value="KWV47691.1"/>
    <property type="molecule type" value="Genomic_DNA"/>
</dbReference>
<comment type="pathway">
    <text evidence="7">Carbohydrate biosynthesis; dTDP-L-rhamnose biosynthesis.</text>
</comment>
<dbReference type="InterPro" id="IPR011051">
    <property type="entry name" value="RmlC_Cupin_sf"/>
</dbReference>
<sequence length="187" mass="21449">MIFKATEIEDAYTVELDKRVDSRGFFARGWCSQEFEDRGLPNRIVQMNISFNRRKHTLRGFHYQVAPYQEDKLLRCIHGAVHDVLLDLRPDSPTFMRHIAVELSAENRRMLLVPKGCANAFLTLADDTEVTYLVSEFYTPAAERGVRWNDPAFGVAWPAEPAVISEKDSSWPDFVGERRLVATADQE</sequence>
<feature type="site" description="Participates in a stacking interaction with the thymidine ring of dTDP-4-oxo-6-deoxyglucose" evidence="6">
    <location>
        <position position="138"/>
    </location>
</feature>
<protein>
    <recommendedName>
        <fullName evidence="4 7">dTDP-4-dehydrorhamnose 3,5-epimerase</fullName>
        <ecNumber evidence="3 7">5.1.3.13</ecNumber>
    </recommendedName>
    <alternativeName>
        <fullName evidence="7">Thymidine diphospho-4-keto-rhamnose 3,5-epimerase</fullName>
    </alternativeName>
</protein>
<evidence type="ECO:0000313" key="9">
    <source>
        <dbReference type="Proteomes" id="UP000057737"/>
    </source>
</evidence>
<keyword evidence="9" id="KW-1185">Reference proteome</keyword>
<dbReference type="EC" id="5.1.3.13" evidence="3 7"/>
<feature type="active site" description="Proton donor" evidence="5">
    <location>
        <position position="132"/>
    </location>
</feature>